<proteinExistence type="predicted"/>
<name>A0AAD7N067_9AGAR</name>
<protein>
    <submittedName>
        <fullName evidence="1">Uncharacterized protein</fullName>
    </submittedName>
</protein>
<dbReference type="AlphaFoldDB" id="A0AAD7N067"/>
<organism evidence="1 2">
    <name type="scientific">Mycena metata</name>
    <dbReference type="NCBI Taxonomy" id="1033252"/>
    <lineage>
        <taxon>Eukaryota</taxon>
        <taxon>Fungi</taxon>
        <taxon>Dikarya</taxon>
        <taxon>Basidiomycota</taxon>
        <taxon>Agaricomycotina</taxon>
        <taxon>Agaricomycetes</taxon>
        <taxon>Agaricomycetidae</taxon>
        <taxon>Agaricales</taxon>
        <taxon>Marasmiineae</taxon>
        <taxon>Mycenaceae</taxon>
        <taxon>Mycena</taxon>
    </lineage>
</organism>
<comment type="caution">
    <text evidence="1">The sequence shown here is derived from an EMBL/GenBank/DDBJ whole genome shotgun (WGS) entry which is preliminary data.</text>
</comment>
<sequence length="236" mass="26109">MYVHASRPQNMQGRFTSFVGQGIQLFTSPPLTFPPACIPLVLLHSAAAKRYDRKYMKSRGPKPTETDIRCETNGARGLTESLKPILLWAHFENTKHLAKNSNLDINDTHKLEVIPGSHFTQEYGTPQKYLQKPHRATSGHASTATAARHATACHGENPVPVFHRITNQPSTQVIYSKSFTGSQTFGSVVGAGGCIVRGPIIRFQVRVGSRFFESKVKVRRLTLASFTQRETGHVVG</sequence>
<evidence type="ECO:0000313" key="1">
    <source>
        <dbReference type="EMBL" id="KAJ7740800.1"/>
    </source>
</evidence>
<gene>
    <name evidence="1" type="ORF">B0H16DRAFT_1464699</name>
</gene>
<accession>A0AAD7N067</accession>
<evidence type="ECO:0000313" key="2">
    <source>
        <dbReference type="Proteomes" id="UP001215598"/>
    </source>
</evidence>
<dbReference type="Proteomes" id="UP001215598">
    <property type="component" value="Unassembled WGS sequence"/>
</dbReference>
<reference evidence="1" key="1">
    <citation type="submission" date="2023-03" db="EMBL/GenBank/DDBJ databases">
        <title>Massive genome expansion in bonnet fungi (Mycena s.s.) driven by repeated elements and novel gene families across ecological guilds.</title>
        <authorList>
            <consortium name="Lawrence Berkeley National Laboratory"/>
            <person name="Harder C.B."/>
            <person name="Miyauchi S."/>
            <person name="Viragh M."/>
            <person name="Kuo A."/>
            <person name="Thoen E."/>
            <person name="Andreopoulos B."/>
            <person name="Lu D."/>
            <person name="Skrede I."/>
            <person name="Drula E."/>
            <person name="Henrissat B."/>
            <person name="Morin E."/>
            <person name="Kohler A."/>
            <person name="Barry K."/>
            <person name="LaButti K."/>
            <person name="Morin E."/>
            <person name="Salamov A."/>
            <person name="Lipzen A."/>
            <person name="Mereny Z."/>
            <person name="Hegedus B."/>
            <person name="Baldrian P."/>
            <person name="Stursova M."/>
            <person name="Weitz H."/>
            <person name="Taylor A."/>
            <person name="Grigoriev I.V."/>
            <person name="Nagy L.G."/>
            <person name="Martin F."/>
            <person name="Kauserud H."/>
        </authorList>
    </citation>
    <scope>NUCLEOTIDE SEQUENCE</scope>
    <source>
        <strain evidence="1">CBHHK182m</strain>
    </source>
</reference>
<dbReference type="EMBL" id="JARKIB010000101">
    <property type="protein sequence ID" value="KAJ7740800.1"/>
    <property type="molecule type" value="Genomic_DNA"/>
</dbReference>
<keyword evidence="2" id="KW-1185">Reference proteome</keyword>